<evidence type="ECO:0000313" key="2">
    <source>
        <dbReference type="Proteomes" id="UP000596857"/>
    </source>
</evidence>
<evidence type="ECO:0000313" key="1">
    <source>
        <dbReference type="EMBL" id="NOU83163.1"/>
    </source>
</evidence>
<name>A0ABX1YQI6_9BACL</name>
<dbReference type="RefSeq" id="WP_171720374.1">
    <property type="nucleotide sequence ID" value="NZ_WHOB01000089.1"/>
</dbReference>
<organism evidence="1 2">
    <name type="scientific">Paenibacillus phytohabitans</name>
    <dbReference type="NCBI Taxonomy" id="2654978"/>
    <lineage>
        <taxon>Bacteria</taxon>
        <taxon>Bacillati</taxon>
        <taxon>Bacillota</taxon>
        <taxon>Bacilli</taxon>
        <taxon>Bacillales</taxon>
        <taxon>Paenibacillaceae</taxon>
        <taxon>Paenibacillus</taxon>
    </lineage>
</organism>
<accession>A0ABX1YQI6</accession>
<dbReference type="EMBL" id="WHOB01000089">
    <property type="protein sequence ID" value="NOU83163.1"/>
    <property type="molecule type" value="Genomic_DNA"/>
</dbReference>
<sequence length="109" mass="12864">MKYNNNPAKSLEKGEILPFVQQFWIWADRMKEMLYYVQDYIKSCLSPPRKADEIGIHAPILRRAYIVLYFHQAVTIRVRRTHTYQPVGVLHTKKLPHRSNSAGETAFFK</sequence>
<keyword evidence="2" id="KW-1185">Reference proteome</keyword>
<comment type="caution">
    <text evidence="1">The sequence shown here is derived from an EMBL/GenBank/DDBJ whole genome shotgun (WGS) entry which is preliminary data.</text>
</comment>
<gene>
    <name evidence="1" type="ORF">GC101_30320</name>
</gene>
<reference evidence="1 2" key="1">
    <citation type="submission" date="2019-10" db="EMBL/GenBank/DDBJ databases">
        <title>Description of Paenibacillus terricola sp. nov.</title>
        <authorList>
            <person name="Carlier A."/>
            <person name="Qi S."/>
        </authorList>
    </citation>
    <scope>NUCLEOTIDE SEQUENCE [LARGE SCALE GENOMIC DNA]</scope>
    <source>
        <strain evidence="1 2">LMG 31459</strain>
    </source>
</reference>
<protein>
    <submittedName>
        <fullName evidence="1">Uncharacterized protein</fullName>
    </submittedName>
</protein>
<proteinExistence type="predicted"/>
<dbReference type="Proteomes" id="UP000596857">
    <property type="component" value="Unassembled WGS sequence"/>
</dbReference>